<dbReference type="AlphaFoldDB" id="A0A2N5V1A7"/>
<evidence type="ECO:0000259" key="2">
    <source>
        <dbReference type="Pfam" id="PF20231"/>
    </source>
</evidence>
<evidence type="ECO:0000256" key="1">
    <source>
        <dbReference type="SAM" id="Coils"/>
    </source>
</evidence>
<keyword evidence="1" id="KW-0175">Coiled coil</keyword>
<dbReference type="InterPro" id="IPR046496">
    <property type="entry name" value="DUF6589"/>
</dbReference>
<protein>
    <recommendedName>
        <fullName evidence="2">DUF6589 domain-containing protein</fullName>
    </recommendedName>
</protein>
<feature type="domain" description="DUF6589" evidence="2">
    <location>
        <begin position="3"/>
        <end position="411"/>
    </location>
</feature>
<dbReference type="Proteomes" id="UP000235392">
    <property type="component" value="Unassembled WGS sequence"/>
</dbReference>
<dbReference type="EMBL" id="PGCI01000064">
    <property type="protein sequence ID" value="PLW43781.1"/>
    <property type="molecule type" value="Genomic_DNA"/>
</dbReference>
<sequence>MFLPTLEDEKAEVQVWKSQIAHVMLKLVSMPSEQSSLASMQPPVIELISPTKPNIHMLKLMDSSNNSAEGVGQVLQDILTQSGLTEDQFFNRLQPMDGDLGTVQNFNCLRSQRAPSAYAQGSLSNISFQLGAAHTLWNVGTSLFSHNYGNSSDSTDCGAWKYLEALGFPAEKAIQKKDFTLMVNQMEKVFEASIYYFLRVIIKERNQKLEEKIDKKLDKMSNKKLEEPRPIIPSKEWESIVNECYTRFCSSKARNEAALLASPKLHNTLVQLRDFSTVVEARRSMQAGDVGRLLLVWKKWCLMTQALSGCTNYSSYLPRQVLLLTQLPPDLAKFLRQNLLITPTGQPNHFQPKDFWLEIQNFWLKVFYNKTGNGTHIDRLKDMYSPNIMLLQSMFQSLKADSGSKIIYQSHKNTLSTRSLELFILMAEKRDILGTNPAFGLPFCGRFNFAEFAELGSKFPLESPQVRLTSAHILLYLTRLIQRVNTEKPKEATSPFQNAY</sequence>
<name>A0A2N5V1A7_9BASI</name>
<evidence type="ECO:0000313" key="3">
    <source>
        <dbReference type="EMBL" id="PLW43781.1"/>
    </source>
</evidence>
<dbReference type="Pfam" id="PF20231">
    <property type="entry name" value="DUF6589"/>
    <property type="match status" value="1"/>
</dbReference>
<proteinExistence type="predicted"/>
<comment type="caution">
    <text evidence="3">The sequence shown here is derived from an EMBL/GenBank/DDBJ whole genome shotgun (WGS) entry which is preliminary data.</text>
</comment>
<evidence type="ECO:0000313" key="4">
    <source>
        <dbReference type="Proteomes" id="UP000235392"/>
    </source>
</evidence>
<feature type="coiled-coil region" evidence="1">
    <location>
        <begin position="199"/>
        <end position="226"/>
    </location>
</feature>
<reference evidence="3 4" key="1">
    <citation type="submission" date="2017-11" db="EMBL/GenBank/DDBJ databases">
        <title>De novo assembly and phasing of dikaryotic genomes from two isolates of Puccinia coronata f. sp. avenae, the causal agent of oat crown rust.</title>
        <authorList>
            <person name="Miller M.E."/>
            <person name="Zhang Y."/>
            <person name="Omidvar V."/>
            <person name="Sperschneider J."/>
            <person name="Schwessinger B."/>
            <person name="Raley C."/>
            <person name="Palmer J.M."/>
            <person name="Garnica D."/>
            <person name="Upadhyaya N."/>
            <person name="Rathjen J."/>
            <person name="Taylor J.M."/>
            <person name="Park R.F."/>
            <person name="Dodds P.N."/>
            <person name="Hirsch C.D."/>
            <person name="Kianian S.F."/>
            <person name="Figueroa M."/>
        </authorList>
    </citation>
    <scope>NUCLEOTIDE SEQUENCE [LARGE SCALE GENOMIC DNA]</scope>
    <source>
        <strain evidence="3">12SD80</strain>
    </source>
</reference>
<organism evidence="3 4">
    <name type="scientific">Puccinia coronata f. sp. avenae</name>
    <dbReference type="NCBI Taxonomy" id="200324"/>
    <lineage>
        <taxon>Eukaryota</taxon>
        <taxon>Fungi</taxon>
        <taxon>Dikarya</taxon>
        <taxon>Basidiomycota</taxon>
        <taxon>Pucciniomycotina</taxon>
        <taxon>Pucciniomycetes</taxon>
        <taxon>Pucciniales</taxon>
        <taxon>Pucciniaceae</taxon>
        <taxon>Puccinia</taxon>
    </lineage>
</organism>
<accession>A0A2N5V1A7</accession>
<gene>
    <name evidence="3" type="ORF">PCASD_09400</name>
</gene>